<dbReference type="EMBL" id="KQ978516">
    <property type="protein sequence ID" value="KYM93382.1"/>
    <property type="molecule type" value="Genomic_DNA"/>
</dbReference>
<name>A0A151I685_9HYME</name>
<keyword evidence="2" id="KW-1185">Reference proteome</keyword>
<accession>A0A151I685</accession>
<organism evidence="1 2">
    <name type="scientific">Cyphomyrmex costatus</name>
    <dbReference type="NCBI Taxonomy" id="456900"/>
    <lineage>
        <taxon>Eukaryota</taxon>
        <taxon>Metazoa</taxon>
        <taxon>Ecdysozoa</taxon>
        <taxon>Arthropoda</taxon>
        <taxon>Hexapoda</taxon>
        <taxon>Insecta</taxon>
        <taxon>Pterygota</taxon>
        <taxon>Neoptera</taxon>
        <taxon>Endopterygota</taxon>
        <taxon>Hymenoptera</taxon>
        <taxon>Apocrita</taxon>
        <taxon>Aculeata</taxon>
        <taxon>Formicoidea</taxon>
        <taxon>Formicidae</taxon>
        <taxon>Myrmicinae</taxon>
        <taxon>Cyphomyrmex</taxon>
    </lineage>
</organism>
<dbReference type="AlphaFoldDB" id="A0A151I685"/>
<reference evidence="1 2" key="1">
    <citation type="submission" date="2016-03" db="EMBL/GenBank/DDBJ databases">
        <title>Cyphomyrmex costatus WGS genome.</title>
        <authorList>
            <person name="Nygaard S."/>
            <person name="Hu H."/>
            <person name="Boomsma J."/>
            <person name="Zhang G."/>
        </authorList>
    </citation>
    <scope>NUCLEOTIDE SEQUENCE [LARGE SCALE GENOMIC DNA]</scope>
    <source>
        <strain evidence="1">MS0001</strain>
        <tissue evidence="1">Whole body</tissue>
    </source>
</reference>
<dbReference type="Proteomes" id="UP000078542">
    <property type="component" value="Unassembled WGS sequence"/>
</dbReference>
<proteinExistence type="predicted"/>
<gene>
    <name evidence="1" type="ORF">ALC62_16018</name>
</gene>
<protein>
    <submittedName>
        <fullName evidence="1">Uncharacterized protein</fullName>
    </submittedName>
</protein>
<evidence type="ECO:0000313" key="1">
    <source>
        <dbReference type="EMBL" id="KYM93382.1"/>
    </source>
</evidence>
<evidence type="ECO:0000313" key="2">
    <source>
        <dbReference type="Proteomes" id="UP000078542"/>
    </source>
</evidence>
<sequence>MNIFSNKKILQNIGLQTKHKRKPKIRKISQILACKNEVAVQPIRNSYSPKINTKFKKDDIYDIVTQRGSQIFYKIDSQFKFRHKTFRRKDCSKASQDNRSKYSILTSLSDEDDFVRSIQYPRKRSRVSTDEDDNISGKSNIVKKELYDQTKLVICDKDKYSYSRNLNTVTCSSENTVPRGIGSIIKKERI</sequence>